<dbReference type="AlphaFoldDB" id="A0AAI8VPL1"/>
<feature type="compositionally biased region" description="Low complexity" evidence="1">
    <location>
        <begin position="624"/>
        <end position="635"/>
    </location>
</feature>
<feature type="region of interest" description="Disordered" evidence="1">
    <location>
        <begin position="426"/>
        <end position="800"/>
    </location>
</feature>
<feature type="region of interest" description="Disordered" evidence="1">
    <location>
        <begin position="356"/>
        <end position="388"/>
    </location>
</feature>
<protein>
    <submittedName>
        <fullName evidence="2">Uu.00g137560.m01.CDS01</fullName>
    </submittedName>
</protein>
<reference evidence="2" key="1">
    <citation type="submission" date="2023-10" db="EMBL/GenBank/DDBJ databases">
        <authorList>
            <person name="Hackl T."/>
        </authorList>
    </citation>
    <scope>NUCLEOTIDE SEQUENCE</scope>
</reference>
<feature type="compositionally biased region" description="Acidic residues" evidence="1">
    <location>
        <begin position="839"/>
        <end position="856"/>
    </location>
</feature>
<accession>A0AAI8VPL1</accession>
<sequence length="937" mass="102918">MNGESEQQTPLPAEAEKGQVPSVSEKGHKGTNTRRSRYAPDRRTQDRYPNSSDFIIYVDEEDTAFSDANLFSLPFPPSPMDVSGSSNPLGYDGANDDDEDEKDMEEVDENEPPPLTAAPVAPQRQAHQHHHTTQTNRFPPLQGLGDSALGGFLNLGPSHFHNNTPEHEYQDEVFISAPNESLENDMLPTNGLDGLRGYRDVLVETVDDDHDDPVPDLVHETASAGSGSPRPRHVDLFFAPRTPSPVQAKNISRRRRQVRKVTPPPRTDTPRRRLVWRPQSAPNIFLRDRREFEEARLACIWYSQSARRRPNPEIRRFLRLRRAADSLLELVGYAVPPLSEAMNDLLLENGFDPWGEEASWSTAQGGEEEGDDDGDGHVDEEGPQGGEDVSMLDIDEVADVEDNVEPGADASGDDGIRLQTVIPLSQNNANDTSDSSIIIPSSFTPINRKPPKPAPAPAPKYKPKPGVPASRISPSEWRANQRQAMEAVASWERKRKKLKMSRDSFHEGKLEEEEGRVEWAAGRLGSGQQGLDAGVEVERDPEDDDDDVQMLDTSLIDAQMLDASPIEDVRGAEASTADDDPMNPSGDSTVLHHEDAFAHARAPSPDEISIQLPTKADPKAPSIAGAETEAEAQQGRAERRQMRAAIRIGLAADGLEYNEDNIRQYGASPTQLGWGESSSDDNDDGNGNKPPGETPIQHPAEADPGATSTVDAEAQQRRAERREFRANIKAGLAYEGLPYDDDNIRQYGASPTALQSTPEAPDETPIQQHPAEADPEAEAASLVDVETRRRKAERRERREAVKLRLAEAGLECNYINMPAVGADPNELQSTPECGWRESGEEDNGNSDDDDDDDDGNSPERGVVRKRASDSSGDRGAEEHGGEGEGEAVDAAVDVAATIRDVVEMYQEVEHTQSFELLSRRAPRKCVDESGVGEYWEV</sequence>
<dbReference type="Proteomes" id="UP001295740">
    <property type="component" value="Unassembled WGS sequence"/>
</dbReference>
<dbReference type="EMBL" id="CAUWAG010000012">
    <property type="protein sequence ID" value="CAJ2508730.1"/>
    <property type="molecule type" value="Genomic_DNA"/>
</dbReference>
<feature type="compositionally biased region" description="Acidic residues" evidence="1">
    <location>
        <begin position="94"/>
        <end position="111"/>
    </location>
</feature>
<feature type="region of interest" description="Disordered" evidence="1">
    <location>
        <begin position="69"/>
        <end position="145"/>
    </location>
</feature>
<organism evidence="2 3">
    <name type="scientific">Anthostomella pinea</name>
    <dbReference type="NCBI Taxonomy" id="933095"/>
    <lineage>
        <taxon>Eukaryota</taxon>
        <taxon>Fungi</taxon>
        <taxon>Dikarya</taxon>
        <taxon>Ascomycota</taxon>
        <taxon>Pezizomycotina</taxon>
        <taxon>Sordariomycetes</taxon>
        <taxon>Xylariomycetidae</taxon>
        <taxon>Xylariales</taxon>
        <taxon>Xylariaceae</taxon>
        <taxon>Anthostomella</taxon>
    </lineage>
</organism>
<gene>
    <name evidence="2" type="ORF">KHLLAP_LOCUS9198</name>
</gene>
<proteinExistence type="predicted"/>
<comment type="caution">
    <text evidence="2">The sequence shown here is derived from an EMBL/GenBank/DDBJ whole genome shotgun (WGS) entry which is preliminary data.</text>
</comment>
<evidence type="ECO:0000313" key="3">
    <source>
        <dbReference type="Proteomes" id="UP001295740"/>
    </source>
</evidence>
<feature type="compositionally biased region" description="Basic and acidic residues" evidence="1">
    <location>
        <begin position="500"/>
        <end position="509"/>
    </location>
</feature>
<feature type="compositionally biased region" description="Acidic residues" evidence="1">
    <location>
        <begin position="539"/>
        <end position="549"/>
    </location>
</feature>
<feature type="compositionally biased region" description="Basic and acidic residues" evidence="1">
    <location>
        <begin position="714"/>
        <end position="726"/>
    </location>
</feature>
<feature type="compositionally biased region" description="Low complexity" evidence="1">
    <location>
        <begin position="431"/>
        <end position="446"/>
    </location>
</feature>
<feature type="region of interest" description="Disordered" evidence="1">
    <location>
        <begin position="813"/>
        <end position="891"/>
    </location>
</feature>
<feature type="region of interest" description="Disordered" evidence="1">
    <location>
        <begin position="248"/>
        <end position="271"/>
    </location>
</feature>
<feature type="region of interest" description="Disordered" evidence="1">
    <location>
        <begin position="1"/>
        <end position="54"/>
    </location>
</feature>
<evidence type="ECO:0000313" key="2">
    <source>
        <dbReference type="EMBL" id="CAJ2508730.1"/>
    </source>
</evidence>
<feature type="compositionally biased region" description="Basic and acidic residues" evidence="1">
    <location>
        <begin position="866"/>
        <end position="882"/>
    </location>
</feature>
<keyword evidence="3" id="KW-1185">Reference proteome</keyword>
<feature type="compositionally biased region" description="Polar residues" evidence="1">
    <location>
        <begin position="1"/>
        <end position="10"/>
    </location>
</feature>
<evidence type="ECO:0000256" key="1">
    <source>
        <dbReference type="SAM" id="MobiDB-lite"/>
    </source>
</evidence>
<name>A0AAI8VPL1_9PEZI</name>